<comment type="similarity">
    <text evidence="5">Belongs to the copper transporter (Ctr) (TC 1.A.56) family. SLC31A subfamily.</text>
</comment>
<evidence type="ECO:0000313" key="8">
    <source>
        <dbReference type="Proteomes" id="UP000654075"/>
    </source>
</evidence>
<feature type="transmembrane region" description="Helical" evidence="5">
    <location>
        <begin position="236"/>
        <end position="256"/>
    </location>
</feature>
<proteinExistence type="inferred from homology"/>
<gene>
    <name evidence="7" type="ORF">PGLA1383_LOCUS1955</name>
</gene>
<dbReference type="InterPro" id="IPR036163">
    <property type="entry name" value="HMA_dom_sf"/>
</dbReference>
<evidence type="ECO:0000259" key="6">
    <source>
        <dbReference type="PROSITE" id="PS50846"/>
    </source>
</evidence>
<dbReference type="Pfam" id="PF00403">
    <property type="entry name" value="HMA"/>
    <property type="match status" value="1"/>
</dbReference>
<keyword evidence="2" id="KW-0479">Metal-binding</keyword>
<reference evidence="7" key="1">
    <citation type="submission" date="2021-02" db="EMBL/GenBank/DDBJ databases">
        <authorList>
            <person name="Dougan E. K."/>
            <person name="Rhodes N."/>
            <person name="Thang M."/>
            <person name="Chan C."/>
        </authorList>
    </citation>
    <scope>NUCLEOTIDE SEQUENCE</scope>
</reference>
<dbReference type="GO" id="GO:0016020">
    <property type="term" value="C:membrane"/>
    <property type="evidence" value="ECO:0007669"/>
    <property type="project" value="UniProtKB-SubCell"/>
</dbReference>
<dbReference type="Gene3D" id="3.30.70.100">
    <property type="match status" value="1"/>
</dbReference>
<dbReference type="OMA" id="HNITHTW"/>
<dbReference type="PROSITE" id="PS50846">
    <property type="entry name" value="HMA_2"/>
    <property type="match status" value="1"/>
</dbReference>
<dbReference type="Pfam" id="PF04145">
    <property type="entry name" value="Ctr"/>
    <property type="match status" value="1"/>
</dbReference>
<evidence type="ECO:0000256" key="2">
    <source>
        <dbReference type="ARBA" id="ARBA00022723"/>
    </source>
</evidence>
<dbReference type="FunFam" id="3.30.70.100:FF:000001">
    <property type="entry name" value="ATPase copper transporting beta"/>
    <property type="match status" value="1"/>
</dbReference>
<dbReference type="GO" id="GO:0005375">
    <property type="term" value="F:copper ion transmembrane transporter activity"/>
    <property type="evidence" value="ECO:0007669"/>
    <property type="project" value="UniProtKB-UniRule"/>
</dbReference>
<dbReference type="InterPro" id="IPR007274">
    <property type="entry name" value="Cop_transporter"/>
</dbReference>
<comment type="subcellular location">
    <subcellularLocation>
        <location evidence="5">Membrane</location>
        <topology evidence="5">Multi-pass membrane protein</topology>
    </subcellularLocation>
</comment>
<feature type="domain" description="HMA" evidence="6">
    <location>
        <begin position="357"/>
        <end position="422"/>
    </location>
</feature>
<dbReference type="AlphaFoldDB" id="A0A813DAT3"/>
<dbReference type="InterPro" id="IPR006121">
    <property type="entry name" value="HMA_dom"/>
</dbReference>
<evidence type="ECO:0000256" key="3">
    <source>
        <dbReference type="ARBA" id="ARBA00022989"/>
    </source>
</evidence>
<dbReference type="CDD" id="cd00371">
    <property type="entry name" value="HMA"/>
    <property type="match status" value="1"/>
</dbReference>
<feature type="non-terminal residue" evidence="7">
    <location>
        <position position="1"/>
    </location>
</feature>
<dbReference type="SUPFAM" id="SSF55008">
    <property type="entry name" value="HMA, heavy metal-associated domain"/>
    <property type="match status" value="1"/>
</dbReference>
<evidence type="ECO:0000313" key="7">
    <source>
        <dbReference type="EMBL" id="CAE8582967.1"/>
    </source>
</evidence>
<keyword evidence="3 5" id="KW-1133">Transmembrane helix</keyword>
<organism evidence="7 8">
    <name type="scientific">Polarella glacialis</name>
    <name type="common">Dinoflagellate</name>
    <dbReference type="NCBI Taxonomy" id="89957"/>
    <lineage>
        <taxon>Eukaryota</taxon>
        <taxon>Sar</taxon>
        <taxon>Alveolata</taxon>
        <taxon>Dinophyceae</taxon>
        <taxon>Suessiales</taxon>
        <taxon>Suessiaceae</taxon>
        <taxon>Polarella</taxon>
    </lineage>
</organism>
<keyword evidence="1 5" id="KW-0812">Transmembrane</keyword>
<sequence length="444" mass="46439">AGSVIFMVGQAALLLRPAGGLPPLRPLPHALMLPPGFRWRAWYGRMILPPDDAVVRPEGQEDAYAFGTLWQAGRRQLSSQGGNGSVDVGAIACGRGLMLADQAGACPEGQIACWMTCMSTEGLESCSGGAWRPTGLGDTAKFSSLSVQCREPNNGKIYPSQTGSMCPTCRPTCTVTGADSPAPGHVPDHYQGSSFCNSDGATTMYMEGFRWTVDSPDQLCLTFLWPGLQLNAAWKLMLACLATVFMSSLVELVGVLRRALPQSRQKDFGLACHAAGLALAYIAMLCVMTYSYELFFSVLLGLLLGHVMSARVARRIVGRGGLAGAGSSGGTPCCNLAAGHEASQTLLGLVETSPKLQVVSLAVSGMTCGACAETVRRALEAVEGVAGASVSISSHEARVRHGPPSSTEALLIAIENVGFSASPMGWAGVPDRILFGARAITSPL</sequence>
<keyword evidence="8" id="KW-1185">Reference proteome</keyword>
<name>A0A813DAT3_POLGL</name>
<keyword evidence="5" id="KW-0406">Ion transport</keyword>
<evidence type="ECO:0000256" key="1">
    <source>
        <dbReference type="ARBA" id="ARBA00022692"/>
    </source>
</evidence>
<keyword evidence="4 5" id="KW-0472">Membrane</keyword>
<comment type="caution">
    <text evidence="7">The sequence shown here is derived from an EMBL/GenBank/DDBJ whole genome shotgun (WGS) entry which is preliminary data.</text>
</comment>
<keyword evidence="5" id="KW-0186">Copper</keyword>
<evidence type="ECO:0000256" key="4">
    <source>
        <dbReference type="ARBA" id="ARBA00023136"/>
    </source>
</evidence>
<dbReference type="GO" id="GO:0046872">
    <property type="term" value="F:metal ion binding"/>
    <property type="evidence" value="ECO:0007669"/>
    <property type="project" value="UniProtKB-KW"/>
</dbReference>
<keyword evidence="5" id="KW-0813">Transport</keyword>
<feature type="transmembrane region" description="Helical" evidence="5">
    <location>
        <begin position="268"/>
        <end position="290"/>
    </location>
</feature>
<keyword evidence="5" id="KW-0187">Copper transport</keyword>
<protein>
    <recommendedName>
        <fullName evidence="5">Copper transport protein</fullName>
    </recommendedName>
</protein>
<evidence type="ECO:0000256" key="5">
    <source>
        <dbReference type="RuleBase" id="RU367022"/>
    </source>
</evidence>
<dbReference type="OrthoDB" id="442513at2759"/>
<dbReference type="Proteomes" id="UP000654075">
    <property type="component" value="Unassembled WGS sequence"/>
</dbReference>
<feature type="transmembrane region" description="Helical" evidence="5">
    <location>
        <begin position="296"/>
        <end position="313"/>
    </location>
</feature>
<dbReference type="EMBL" id="CAJNNV010000550">
    <property type="protein sequence ID" value="CAE8582967.1"/>
    <property type="molecule type" value="Genomic_DNA"/>
</dbReference>
<accession>A0A813DAT3</accession>